<dbReference type="GO" id="GO:0046854">
    <property type="term" value="P:phosphatidylinositol phosphate biosynthetic process"/>
    <property type="evidence" value="ECO:0007669"/>
    <property type="project" value="InterPro"/>
</dbReference>
<dbReference type="InterPro" id="IPR033942">
    <property type="entry name" value="IMPase"/>
</dbReference>
<feature type="binding site" evidence="8">
    <location>
        <position position="82"/>
    </location>
    <ligand>
        <name>Mg(2+)</name>
        <dbReference type="ChEBI" id="CHEBI:18420"/>
        <label>1</label>
        <note>catalytic</note>
    </ligand>
</feature>
<dbReference type="Proteomes" id="UP000824176">
    <property type="component" value="Unassembled WGS sequence"/>
</dbReference>
<dbReference type="PANTHER" id="PTHR20854:SF4">
    <property type="entry name" value="INOSITOL-1-MONOPHOSPHATASE-RELATED"/>
    <property type="match status" value="1"/>
</dbReference>
<dbReference type="AlphaFoldDB" id="A0A9D2GTJ5"/>
<dbReference type="Pfam" id="PF00459">
    <property type="entry name" value="Inositol_P"/>
    <property type="match status" value="1"/>
</dbReference>
<dbReference type="EC" id="3.1.3.25" evidence="9"/>
<comment type="cofactor">
    <cofactor evidence="2 8 9">
        <name>Mg(2+)</name>
        <dbReference type="ChEBI" id="CHEBI:18420"/>
    </cofactor>
</comment>
<dbReference type="Gene3D" id="3.40.190.80">
    <property type="match status" value="1"/>
</dbReference>
<sequence length="255" mass="28063">MLKQISDIVLEAGCIVKEGFYSAKNINHKGEVDLVTDFDIRTENFLKEKLQKVFPSFTIIGEETSAEGSYPAENVIFIDPIDGTTNFVHGVPFVAVSVGVITDSETKYGVVYNPILDELYSAETGKGAFCNGSPLKVSDNASLINSLVATGFPYKKDNLPYLMKVLEEVLKSTQGIRRAGAASLDLCYTAKGIYDLYYETRLQPWDMAGGIIIVREAGGIVTKLDGRYHDMDDDSLIASNGLIHKEFLNILNEIK</sequence>
<comment type="caution">
    <text evidence="10">The sequence shown here is derived from an EMBL/GenBank/DDBJ whole genome shotgun (WGS) entry which is preliminary data.</text>
</comment>
<dbReference type="InterPro" id="IPR020583">
    <property type="entry name" value="Inositol_monoP_metal-BS"/>
</dbReference>
<dbReference type="InterPro" id="IPR020552">
    <property type="entry name" value="Inositol_monoPase_Li-sen"/>
</dbReference>
<gene>
    <name evidence="10" type="ORF">H9804_03395</name>
</gene>
<feature type="binding site" evidence="8">
    <location>
        <position position="79"/>
    </location>
    <ligand>
        <name>Mg(2+)</name>
        <dbReference type="ChEBI" id="CHEBI:18420"/>
        <label>1</label>
        <note>catalytic</note>
    </ligand>
</feature>
<dbReference type="GO" id="GO:0007165">
    <property type="term" value="P:signal transduction"/>
    <property type="evidence" value="ECO:0007669"/>
    <property type="project" value="TreeGrafter"/>
</dbReference>
<comment type="similarity">
    <text evidence="4 9">Belongs to the inositol monophosphatase superfamily.</text>
</comment>
<feature type="binding site" evidence="8">
    <location>
        <position position="206"/>
    </location>
    <ligand>
        <name>Mg(2+)</name>
        <dbReference type="ChEBI" id="CHEBI:18420"/>
        <label>1</label>
        <note>catalytic</note>
    </ligand>
</feature>
<feature type="binding site" evidence="8">
    <location>
        <position position="81"/>
    </location>
    <ligand>
        <name>Mg(2+)</name>
        <dbReference type="ChEBI" id="CHEBI:18420"/>
        <label>1</label>
        <note>catalytic</note>
    </ligand>
</feature>
<organism evidence="10 11">
    <name type="scientific">Candidatus Mucispirillum faecigallinarum</name>
    <dbReference type="NCBI Taxonomy" id="2838699"/>
    <lineage>
        <taxon>Bacteria</taxon>
        <taxon>Pseudomonadati</taxon>
        <taxon>Deferribacterota</taxon>
        <taxon>Deferribacteres</taxon>
        <taxon>Deferribacterales</taxon>
        <taxon>Mucispirillaceae</taxon>
        <taxon>Mucispirillum</taxon>
    </lineage>
</organism>
<dbReference type="Gene3D" id="3.30.540.10">
    <property type="entry name" value="Fructose-1,6-Bisphosphatase, subunit A, domain 1"/>
    <property type="match status" value="1"/>
</dbReference>
<dbReference type="PRINTS" id="PR00377">
    <property type="entry name" value="IMPHPHTASES"/>
</dbReference>
<dbReference type="CDD" id="cd01639">
    <property type="entry name" value="IMPase"/>
    <property type="match status" value="1"/>
</dbReference>
<proteinExistence type="inferred from homology"/>
<dbReference type="InterPro" id="IPR020550">
    <property type="entry name" value="Inositol_monophosphatase_CS"/>
</dbReference>
<evidence type="ECO:0000256" key="4">
    <source>
        <dbReference type="ARBA" id="ARBA00009759"/>
    </source>
</evidence>
<evidence type="ECO:0000256" key="1">
    <source>
        <dbReference type="ARBA" id="ARBA00001033"/>
    </source>
</evidence>
<evidence type="ECO:0000313" key="11">
    <source>
        <dbReference type="Proteomes" id="UP000824176"/>
    </source>
</evidence>
<keyword evidence="5 8" id="KW-0479">Metal-binding</keyword>
<dbReference type="SUPFAM" id="SSF56655">
    <property type="entry name" value="Carbohydrate phosphatase"/>
    <property type="match status" value="1"/>
</dbReference>
<reference evidence="10" key="2">
    <citation type="submission" date="2021-04" db="EMBL/GenBank/DDBJ databases">
        <authorList>
            <person name="Gilroy R."/>
        </authorList>
    </citation>
    <scope>NUCLEOTIDE SEQUENCE</scope>
    <source>
        <strain evidence="10">ChiW4-1371</strain>
    </source>
</reference>
<dbReference type="GO" id="GO:0008934">
    <property type="term" value="F:inositol monophosphate 1-phosphatase activity"/>
    <property type="evidence" value="ECO:0007669"/>
    <property type="project" value="InterPro"/>
</dbReference>
<evidence type="ECO:0000256" key="5">
    <source>
        <dbReference type="ARBA" id="ARBA00022723"/>
    </source>
</evidence>
<dbReference type="GO" id="GO:0046872">
    <property type="term" value="F:metal ion binding"/>
    <property type="evidence" value="ECO:0007669"/>
    <property type="project" value="UniProtKB-KW"/>
</dbReference>
<evidence type="ECO:0000313" key="10">
    <source>
        <dbReference type="EMBL" id="HIZ88966.1"/>
    </source>
</evidence>
<dbReference type="PROSITE" id="PS00629">
    <property type="entry name" value="IMP_1"/>
    <property type="match status" value="1"/>
</dbReference>
<evidence type="ECO:0000256" key="7">
    <source>
        <dbReference type="ARBA" id="ARBA00022842"/>
    </source>
</evidence>
<evidence type="ECO:0000256" key="3">
    <source>
        <dbReference type="ARBA" id="ARBA00005152"/>
    </source>
</evidence>
<protein>
    <recommendedName>
        <fullName evidence="9">Inositol-1-monophosphatase</fullName>
        <ecNumber evidence="9">3.1.3.25</ecNumber>
    </recommendedName>
</protein>
<dbReference type="EMBL" id="DXAQ01000049">
    <property type="protein sequence ID" value="HIZ88966.1"/>
    <property type="molecule type" value="Genomic_DNA"/>
</dbReference>
<evidence type="ECO:0000256" key="9">
    <source>
        <dbReference type="RuleBase" id="RU364068"/>
    </source>
</evidence>
<evidence type="ECO:0000256" key="2">
    <source>
        <dbReference type="ARBA" id="ARBA00001946"/>
    </source>
</evidence>
<comment type="pathway">
    <text evidence="3">Polyol metabolism; myo-inositol biosynthesis; myo-inositol from D-glucose 6-phosphate: step 2/2.</text>
</comment>
<accession>A0A9D2GTJ5</accession>
<evidence type="ECO:0000256" key="6">
    <source>
        <dbReference type="ARBA" id="ARBA00022801"/>
    </source>
</evidence>
<comment type="catalytic activity">
    <reaction evidence="1 9">
        <text>a myo-inositol phosphate + H2O = myo-inositol + phosphate</text>
        <dbReference type="Rhea" id="RHEA:24056"/>
        <dbReference type="ChEBI" id="CHEBI:15377"/>
        <dbReference type="ChEBI" id="CHEBI:17268"/>
        <dbReference type="ChEBI" id="CHEBI:43474"/>
        <dbReference type="ChEBI" id="CHEBI:84139"/>
        <dbReference type="EC" id="3.1.3.25"/>
    </reaction>
</comment>
<keyword evidence="6 9" id="KW-0378">Hydrolase</keyword>
<dbReference type="PANTHER" id="PTHR20854">
    <property type="entry name" value="INOSITOL MONOPHOSPHATASE"/>
    <property type="match status" value="1"/>
</dbReference>
<dbReference type="FunFam" id="3.30.540.10:FF:000004">
    <property type="entry name" value="Inositol-1-monophosphatase"/>
    <property type="match status" value="1"/>
</dbReference>
<name>A0A9D2GTJ5_9BACT</name>
<dbReference type="PROSITE" id="PS00630">
    <property type="entry name" value="IMP_2"/>
    <property type="match status" value="1"/>
</dbReference>
<dbReference type="GO" id="GO:0006020">
    <property type="term" value="P:inositol metabolic process"/>
    <property type="evidence" value="ECO:0007669"/>
    <property type="project" value="TreeGrafter"/>
</dbReference>
<keyword evidence="7 8" id="KW-0460">Magnesium</keyword>
<evidence type="ECO:0000256" key="8">
    <source>
        <dbReference type="PIRSR" id="PIRSR600760-2"/>
    </source>
</evidence>
<reference evidence="10" key="1">
    <citation type="journal article" date="2021" name="PeerJ">
        <title>Extensive microbial diversity within the chicken gut microbiome revealed by metagenomics and culture.</title>
        <authorList>
            <person name="Gilroy R."/>
            <person name="Ravi A."/>
            <person name="Getino M."/>
            <person name="Pursley I."/>
            <person name="Horton D.L."/>
            <person name="Alikhan N.F."/>
            <person name="Baker D."/>
            <person name="Gharbi K."/>
            <person name="Hall N."/>
            <person name="Watson M."/>
            <person name="Adriaenssens E.M."/>
            <person name="Foster-Nyarko E."/>
            <person name="Jarju S."/>
            <person name="Secka A."/>
            <person name="Antonio M."/>
            <person name="Oren A."/>
            <person name="Chaudhuri R.R."/>
            <person name="La Ragione R."/>
            <person name="Hildebrand F."/>
            <person name="Pallen M.J."/>
        </authorList>
    </citation>
    <scope>NUCLEOTIDE SEQUENCE</scope>
    <source>
        <strain evidence="10">ChiW4-1371</strain>
    </source>
</reference>
<dbReference type="InterPro" id="IPR000760">
    <property type="entry name" value="Inositol_monophosphatase-like"/>
</dbReference>
<feature type="binding site" evidence="8">
    <location>
        <position position="62"/>
    </location>
    <ligand>
        <name>Mg(2+)</name>
        <dbReference type="ChEBI" id="CHEBI:18420"/>
        <label>1</label>
        <note>catalytic</note>
    </ligand>
</feature>
<dbReference type="PRINTS" id="PR00378">
    <property type="entry name" value="LIIMPHPHTASE"/>
</dbReference>